<dbReference type="OrthoDB" id="8536851at2"/>
<name>A0A5C8P4Z9_9BURK</name>
<evidence type="ECO:0000256" key="2">
    <source>
        <dbReference type="SAM" id="SignalP"/>
    </source>
</evidence>
<dbReference type="EMBL" id="VDUY01000001">
    <property type="protein sequence ID" value="TXL68761.1"/>
    <property type="molecule type" value="Genomic_DNA"/>
</dbReference>
<reference evidence="3 4" key="1">
    <citation type="submission" date="2019-06" db="EMBL/GenBank/DDBJ databases">
        <title>Quisquiliibacterium sp. nov., isolated from a maize field.</title>
        <authorList>
            <person name="Lin S.-Y."/>
            <person name="Tsai C.-F."/>
            <person name="Young C.-C."/>
        </authorList>
    </citation>
    <scope>NUCLEOTIDE SEQUENCE [LARGE SCALE GENOMIC DNA]</scope>
    <source>
        <strain evidence="3 4">CC-CFT501</strain>
    </source>
</reference>
<keyword evidence="4" id="KW-1185">Reference proteome</keyword>
<organism evidence="3 4">
    <name type="scientific">Zeimonas arvi</name>
    <dbReference type="NCBI Taxonomy" id="2498847"/>
    <lineage>
        <taxon>Bacteria</taxon>
        <taxon>Pseudomonadati</taxon>
        <taxon>Pseudomonadota</taxon>
        <taxon>Betaproteobacteria</taxon>
        <taxon>Burkholderiales</taxon>
        <taxon>Burkholderiaceae</taxon>
        <taxon>Zeimonas</taxon>
    </lineage>
</organism>
<proteinExistence type="predicted"/>
<sequence>MKRFLFAAALAAVTTPAFATDVGVSVSIGQPGFYGRLDIGNFPRPRLLYAEPMIIEPVPVGVVRRPAYLHVPPGHAKNWRKHCHKYGACGQPVYFVDEGWYNDVYAPRYREQARGRHMDARDDRRVEYRGDYRDDRRGRDDDRGRGKGRGDDHGKGNGKGRGHDR</sequence>
<dbReference type="AlphaFoldDB" id="A0A5C8P4Z9"/>
<comment type="caution">
    <text evidence="3">The sequence shown here is derived from an EMBL/GenBank/DDBJ whole genome shotgun (WGS) entry which is preliminary data.</text>
</comment>
<evidence type="ECO:0000313" key="4">
    <source>
        <dbReference type="Proteomes" id="UP000321548"/>
    </source>
</evidence>
<protein>
    <submittedName>
        <fullName evidence="3">Uncharacterized protein</fullName>
    </submittedName>
</protein>
<evidence type="ECO:0000313" key="3">
    <source>
        <dbReference type="EMBL" id="TXL68761.1"/>
    </source>
</evidence>
<feature type="chain" id="PRO_5022891385" evidence="2">
    <location>
        <begin position="20"/>
        <end position="165"/>
    </location>
</feature>
<evidence type="ECO:0000256" key="1">
    <source>
        <dbReference type="SAM" id="MobiDB-lite"/>
    </source>
</evidence>
<dbReference type="Proteomes" id="UP000321548">
    <property type="component" value="Unassembled WGS sequence"/>
</dbReference>
<feature type="region of interest" description="Disordered" evidence="1">
    <location>
        <begin position="126"/>
        <end position="165"/>
    </location>
</feature>
<feature type="signal peptide" evidence="2">
    <location>
        <begin position="1"/>
        <end position="19"/>
    </location>
</feature>
<dbReference type="RefSeq" id="WP_147702897.1">
    <property type="nucleotide sequence ID" value="NZ_VDUY01000001.1"/>
</dbReference>
<accession>A0A5C8P4Z9</accession>
<gene>
    <name evidence="3" type="ORF">FHP08_03530</name>
</gene>
<keyword evidence="2" id="KW-0732">Signal</keyword>